<feature type="domain" description="Glycosyltransferase subfamily 4-like N-terminal" evidence="2">
    <location>
        <begin position="55"/>
        <end position="195"/>
    </location>
</feature>
<dbReference type="GO" id="GO:0016757">
    <property type="term" value="F:glycosyltransferase activity"/>
    <property type="evidence" value="ECO:0007669"/>
    <property type="project" value="InterPro"/>
</dbReference>
<dbReference type="AlphaFoldDB" id="A0A917YS75"/>
<evidence type="ECO:0000313" key="4">
    <source>
        <dbReference type="Proteomes" id="UP000606935"/>
    </source>
</evidence>
<dbReference type="RefSeq" id="WP_188689812.1">
    <property type="nucleotide sequence ID" value="NZ_BMLS01000001.1"/>
</dbReference>
<gene>
    <name evidence="3" type="ORF">GCM10010982_04980</name>
</gene>
<comment type="caution">
    <text evidence="3">The sequence shown here is derived from an EMBL/GenBank/DDBJ whole genome shotgun (WGS) entry which is preliminary data.</text>
</comment>
<dbReference type="InterPro" id="IPR028098">
    <property type="entry name" value="Glyco_trans_4-like_N"/>
</dbReference>
<dbReference type="CDD" id="cd03801">
    <property type="entry name" value="GT4_PimA-like"/>
    <property type="match status" value="1"/>
</dbReference>
<dbReference type="Proteomes" id="UP000606935">
    <property type="component" value="Unassembled WGS sequence"/>
</dbReference>
<protein>
    <submittedName>
        <fullName evidence="3">Glycosyl transferase</fullName>
    </submittedName>
</protein>
<keyword evidence="4" id="KW-1185">Reference proteome</keyword>
<dbReference type="PANTHER" id="PTHR45947">
    <property type="entry name" value="SULFOQUINOVOSYL TRANSFERASE SQD2"/>
    <property type="match status" value="1"/>
</dbReference>
<dbReference type="Pfam" id="PF00534">
    <property type="entry name" value="Glycos_transf_1"/>
    <property type="match status" value="1"/>
</dbReference>
<dbReference type="InterPro" id="IPR001296">
    <property type="entry name" value="Glyco_trans_1"/>
</dbReference>
<reference evidence="3" key="1">
    <citation type="journal article" date="2014" name="Int. J. Syst. Evol. Microbiol.">
        <title>Complete genome sequence of Corynebacterium casei LMG S-19264T (=DSM 44701T), isolated from a smear-ripened cheese.</title>
        <authorList>
            <consortium name="US DOE Joint Genome Institute (JGI-PGF)"/>
            <person name="Walter F."/>
            <person name="Albersmeier A."/>
            <person name="Kalinowski J."/>
            <person name="Ruckert C."/>
        </authorList>
    </citation>
    <scope>NUCLEOTIDE SEQUENCE</scope>
    <source>
        <strain evidence="3">CGMCC 1.7086</strain>
    </source>
</reference>
<evidence type="ECO:0000259" key="2">
    <source>
        <dbReference type="Pfam" id="PF13439"/>
    </source>
</evidence>
<keyword evidence="3" id="KW-0808">Transferase</keyword>
<dbReference type="Pfam" id="PF13439">
    <property type="entry name" value="Glyco_transf_4"/>
    <property type="match status" value="1"/>
</dbReference>
<feature type="domain" description="Glycosyl transferase family 1" evidence="1">
    <location>
        <begin position="207"/>
        <end position="356"/>
    </location>
</feature>
<sequence length="385" mass="43122">MKVIQAHCFYRQRGGEDVVVEREALLLQESGVSLLPWHLNNPASPTAIEKLSLALGTLWQRKVRQQLATFPVSGGDILHVHNFFPLLSPSVFHYAKRQGLKTVLTLHNFRSLTPSAMLPDRLIDYSWCHSLQQCWQGAYQDSKLASLVVAGMIELHRWRKTWLHQVDAFICPSEFVRQQYLKAGFPADKLRVIPHFCPDPRAGNHSPEQGERTFALFVGRNAPEKGLHRLLEAWQEINFPLVIAGADRPRTGKVPANVRFVGISDASALGKLYAEASLLIVPSQVAETFGNVVIEGFSHATPVLASPRGALQELVQPGINGEWIALDSLSALASQIKQLLAEPAHLRHLGHMARQRYEHYYTPEAHADQLMRLYKELHQGQGSTD</sequence>
<proteinExistence type="predicted"/>
<evidence type="ECO:0000259" key="1">
    <source>
        <dbReference type="Pfam" id="PF00534"/>
    </source>
</evidence>
<dbReference type="EMBL" id="BMLS01000001">
    <property type="protein sequence ID" value="GGO64766.1"/>
    <property type="molecule type" value="Genomic_DNA"/>
</dbReference>
<organism evidence="3 4">
    <name type="scientific">Bowmanella pacifica</name>
    <dbReference type="NCBI Taxonomy" id="502051"/>
    <lineage>
        <taxon>Bacteria</taxon>
        <taxon>Pseudomonadati</taxon>
        <taxon>Pseudomonadota</taxon>
        <taxon>Gammaproteobacteria</taxon>
        <taxon>Alteromonadales</taxon>
        <taxon>Alteromonadaceae</taxon>
        <taxon>Bowmanella</taxon>
    </lineage>
</organism>
<accession>A0A917YS75</accession>
<dbReference type="PANTHER" id="PTHR45947:SF13">
    <property type="entry name" value="TRANSFERASE"/>
    <property type="match status" value="1"/>
</dbReference>
<dbReference type="SUPFAM" id="SSF53756">
    <property type="entry name" value="UDP-Glycosyltransferase/glycogen phosphorylase"/>
    <property type="match status" value="1"/>
</dbReference>
<reference evidence="3" key="2">
    <citation type="submission" date="2020-09" db="EMBL/GenBank/DDBJ databases">
        <authorList>
            <person name="Sun Q."/>
            <person name="Zhou Y."/>
        </authorList>
    </citation>
    <scope>NUCLEOTIDE SEQUENCE</scope>
    <source>
        <strain evidence="3">CGMCC 1.7086</strain>
    </source>
</reference>
<evidence type="ECO:0000313" key="3">
    <source>
        <dbReference type="EMBL" id="GGO64766.1"/>
    </source>
</evidence>
<dbReference type="Gene3D" id="3.40.50.2000">
    <property type="entry name" value="Glycogen Phosphorylase B"/>
    <property type="match status" value="2"/>
</dbReference>
<dbReference type="InterPro" id="IPR050194">
    <property type="entry name" value="Glycosyltransferase_grp1"/>
</dbReference>
<name>A0A917YS75_9ALTE</name>